<evidence type="ECO:0000256" key="2">
    <source>
        <dbReference type="ARBA" id="ARBA00009665"/>
    </source>
</evidence>
<feature type="transmembrane region" description="Helical" evidence="12">
    <location>
        <begin position="633"/>
        <end position="651"/>
    </location>
</feature>
<keyword evidence="6 12" id="KW-0812">Transmembrane</keyword>
<gene>
    <name evidence="15" type="ORF">V6N11_059323</name>
</gene>
<dbReference type="Pfam" id="PF03105">
    <property type="entry name" value="SPX"/>
    <property type="match status" value="1"/>
</dbReference>
<organism evidence="15 16">
    <name type="scientific">Hibiscus sabdariffa</name>
    <name type="common">roselle</name>
    <dbReference type="NCBI Taxonomy" id="183260"/>
    <lineage>
        <taxon>Eukaryota</taxon>
        <taxon>Viridiplantae</taxon>
        <taxon>Streptophyta</taxon>
        <taxon>Embryophyta</taxon>
        <taxon>Tracheophyta</taxon>
        <taxon>Spermatophyta</taxon>
        <taxon>Magnoliopsida</taxon>
        <taxon>eudicotyledons</taxon>
        <taxon>Gunneridae</taxon>
        <taxon>Pentapetalae</taxon>
        <taxon>rosids</taxon>
        <taxon>malvids</taxon>
        <taxon>Malvales</taxon>
        <taxon>Malvaceae</taxon>
        <taxon>Malvoideae</taxon>
        <taxon>Hibiscus</taxon>
    </lineage>
</organism>
<dbReference type="InterPro" id="IPR034092">
    <property type="entry name" value="PHO1_SPX"/>
</dbReference>
<feature type="region of interest" description="Disordered" evidence="11">
    <location>
        <begin position="207"/>
        <end position="232"/>
    </location>
</feature>
<sequence>MKFGKEFVSQMVPEWQDAYMDYDYLKTLLKELQRFKHRTKPPGAPGLRRKLTLYRAFSGLTQRHHHDPTSPSSPDDIENHPILVSSVDRNGSRSYETTFLMSSEEGGEYELVYFRRLDDEFNKVDKFYRAKMQEVMKEADVLNKQMDALIAFRIKVENPPGIHFDRSVEMTRLASDIAASAAALSASTPSGAKSASKRAAHLEAIEESIRGQADDDDNGDEKERNTPVEAKPGVKVIRPAPLEILDRVKMNNTLETPRSTIKGVLKAEKHEELSFSRENLRKVEEQLKRAFVEFYQKLRLLKSFSFLNTLAFSKIMKKYDKITSRNASKSYMKMVDNSYLGSSDEITRLMERVETTFIKHFSNANRSKGMNILRPKAKRERHRTTFSTGFFAGCAASLVLALILIIRARNIMDSEGRTKYMATMFPLYSLFGFIVLHMLMYAINIYYWRKYRVNYAFIFGFKSGTELGYRQVLLLSFGLGTLALACVLSNLDMEMDPKTRDYEAFTELLPLMLVVCLFIILFLPFNILYRSSRFFLLTCLFHCICAPLYKVTLPDFFLADQLTSQVQAIRSLEFYICYYGWGDFKHRENTCKDSSVYKTFYFIVAVLPYMARFLQCLRRLFEEKDAMQGLNGLKYFLTIVAVCLRTAYSIYKGIGWRIIAWVVSAIAAIFCTYWDLVYDWGLLNRDSKNFLLRDKLLVPHKKVYFGAMGLNVLLRFAWLQTVLNFNFSLHPQTLTTIVASLETIRRGIWNFFRLENEHLNNVGKYRAFKSVPLPFNYDEDDEKDD</sequence>
<evidence type="ECO:0000256" key="6">
    <source>
        <dbReference type="ARBA" id="ARBA00022692"/>
    </source>
</evidence>
<reference evidence="15 16" key="1">
    <citation type="journal article" date="2024" name="G3 (Bethesda)">
        <title>Genome assembly of Hibiscus sabdariffa L. provides insights into metabolisms of medicinal natural products.</title>
        <authorList>
            <person name="Kim T."/>
        </authorList>
    </citation>
    <scope>NUCLEOTIDE SEQUENCE [LARGE SCALE GENOMIC DNA]</scope>
    <source>
        <strain evidence="15">TK-2024</strain>
        <tissue evidence="15">Old leaves</tissue>
    </source>
</reference>
<dbReference type="PROSITE" id="PS51380">
    <property type="entry name" value="EXS"/>
    <property type="match status" value="1"/>
</dbReference>
<dbReference type="EMBL" id="JBBPBN010000002">
    <property type="protein sequence ID" value="KAK9045443.1"/>
    <property type="molecule type" value="Genomic_DNA"/>
</dbReference>
<comment type="subcellular location">
    <subcellularLocation>
        <location evidence="1">Cell membrane</location>
        <topology evidence="1">Multi-pass membrane protein</topology>
    </subcellularLocation>
</comment>
<evidence type="ECO:0000256" key="12">
    <source>
        <dbReference type="SAM" id="Phobius"/>
    </source>
</evidence>
<protein>
    <recommendedName>
        <fullName evidence="17">Phosphate transporter PHO1 homolog 3-like</fullName>
    </recommendedName>
</protein>
<evidence type="ECO:0000256" key="9">
    <source>
        <dbReference type="ARBA" id="ARBA00043939"/>
    </source>
</evidence>
<comment type="function">
    <text evidence="9">May transport inorganic phosphate (Pi).</text>
</comment>
<feature type="transmembrane region" description="Helical" evidence="12">
    <location>
        <begin position="595"/>
        <end position="613"/>
    </location>
</feature>
<dbReference type="CDD" id="cd14476">
    <property type="entry name" value="SPX_PHO1_like"/>
    <property type="match status" value="1"/>
</dbReference>
<dbReference type="PANTHER" id="PTHR10783:SF109">
    <property type="entry name" value="PHOSPHATE TRANSPORTER PHO1 HOMOLOG 3-LIKE"/>
    <property type="match status" value="1"/>
</dbReference>
<keyword evidence="7 12" id="KW-1133">Transmembrane helix</keyword>
<name>A0ABR2U7G6_9ROSI</name>
<proteinExistence type="inferred from homology"/>
<feature type="transmembrane region" description="Helical" evidence="12">
    <location>
        <begin position="508"/>
        <end position="528"/>
    </location>
</feature>
<dbReference type="InterPro" id="IPR004331">
    <property type="entry name" value="SPX_dom"/>
</dbReference>
<evidence type="ECO:0000313" key="15">
    <source>
        <dbReference type="EMBL" id="KAK9045443.1"/>
    </source>
</evidence>
<evidence type="ECO:0000256" key="8">
    <source>
        <dbReference type="ARBA" id="ARBA00023136"/>
    </source>
</evidence>
<keyword evidence="8 12" id="KW-0472">Membrane</keyword>
<evidence type="ECO:0000256" key="1">
    <source>
        <dbReference type="ARBA" id="ARBA00004651"/>
    </source>
</evidence>
<evidence type="ECO:0000256" key="7">
    <source>
        <dbReference type="ARBA" id="ARBA00022989"/>
    </source>
</evidence>
<feature type="domain" description="SPX" evidence="14">
    <location>
        <begin position="1"/>
        <end position="333"/>
    </location>
</feature>
<evidence type="ECO:0000256" key="10">
    <source>
        <dbReference type="SAM" id="Coils"/>
    </source>
</evidence>
<evidence type="ECO:0000259" key="14">
    <source>
        <dbReference type="PROSITE" id="PS51382"/>
    </source>
</evidence>
<dbReference type="InterPro" id="IPR004342">
    <property type="entry name" value="EXS_C"/>
</dbReference>
<keyword evidence="16" id="KW-1185">Reference proteome</keyword>
<evidence type="ECO:0000256" key="5">
    <source>
        <dbReference type="ARBA" id="ARBA00022592"/>
    </source>
</evidence>
<keyword evidence="5" id="KW-0592">Phosphate transport</keyword>
<comment type="caution">
    <text evidence="15">The sequence shown here is derived from an EMBL/GenBank/DDBJ whole genome shotgun (WGS) entry which is preliminary data.</text>
</comment>
<keyword evidence="4" id="KW-1003">Cell membrane</keyword>
<feature type="transmembrane region" description="Helical" evidence="12">
    <location>
        <begin position="703"/>
        <end position="723"/>
    </location>
</feature>
<feature type="transmembrane region" description="Helical" evidence="12">
    <location>
        <begin position="386"/>
        <end position="406"/>
    </location>
</feature>
<evidence type="ECO:0000256" key="4">
    <source>
        <dbReference type="ARBA" id="ARBA00022475"/>
    </source>
</evidence>
<dbReference type="PANTHER" id="PTHR10783">
    <property type="entry name" value="XENOTROPIC AND POLYTROPIC RETROVIRUS RECEPTOR 1-RELATED"/>
    <property type="match status" value="1"/>
</dbReference>
<feature type="domain" description="EXS" evidence="13">
    <location>
        <begin position="592"/>
        <end position="785"/>
    </location>
</feature>
<feature type="coiled-coil region" evidence="10">
    <location>
        <begin position="266"/>
        <end position="293"/>
    </location>
</feature>
<dbReference type="Proteomes" id="UP001396334">
    <property type="component" value="Unassembled WGS sequence"/>
</dbReference>
<accession>A0ABR2U7G6</accession>
<feature type="transmembrane region" description="Helical" evidence="12">
    <location>
        <begin position="468"/>
        <end position="488"/>
    </location>
</feature>
<dbReference type="PROSITE" id="PS51382">
    <property type="entry name" value="SPX"/>
    <property type="match status" value="1"/>
</dbReference>
<keyword evidence="3" id="KW-0813">Transport</keyword>
<feature type="transmembrane region" description="Helical" evidence="12">
    <location>
        <begin position="658"/>
        <end position="683"/>
    </location>
</feature>
<comment type="similarity">
    <text evidence="2">Belongs to the SYG1 (TC 2.A.94) family.</text>
</comment>
<keyword evidence="10" id="KW-0175">Coiled coil</keyword>
<evidence type="ECO:0000313" key="16">
    <source>
        <dbReference type="Proteomes" id="UP001396334"/>
    </source>
</evidence>
<dbReference type="Pfam" id="PF03124">
    <property type="entry name" value="EXS"/>
    <property type="match status" value="1"/>
</dbReference>
<evidence type="ECO:0000256" key="11">
    <source>
        <dbReference type="SAM" id="MobiDB-lite"/>
    </source>
</evidence>
<evidence type="ECO:0008006" key="17">
    <source>
        <dbReference type="Google" id="ProtNLM"/>
    </source>
</evidence>
<evidence type="ECO:0000256" key="3">
    <source>
        <dbReference type="ARBA" id="ARBA00022448"/>
    </source>
</evidence>
<feature type="transmembrane region" description="Helical" evidence="12">
    <location>
        <begin position="427"/>
        <end position="448"/>
    </location>
</feature>
<evidence type="ECO:0000259" key="13">
    <source>
        <dbReference type="PROSITE" id="PS51380"/>
    </source>
</evidence>